<sequence length="216" mass="23545">MTEIVLVRHGQANNRATDETGYDRLSPLGVQQADWLGAHMRATDPHFDRVITGTLARQRGTAQAMGYGGGEVDARLDELSYFALAHAVEAQHGIPAPQDATQFARYLPRVIEHWAQDNLDGLPESYESFSTRVTDLLDELSGSGGRVLVVTSGGVIGMAMRHALGLDIGAMSKVMLQVMNSSLHRVHHVHDMLMVGAFNATPHLDAPDRAHARTFI</sequence>
<dbReference type="EMBL" id="JBHMEC010000015">
    <property type="protein sequence ID" value="MFB9150047.1"/>
    <property type="molecule type" value="Genomic_DNA"/>
</dbReference>
<dbReference type="InterPro" id="IPR029033">
    <property type="entry name" value="His_PPase_superfam"/>
</dbReference>
<dbReference type="Pfam" id="PF00300">
    <property type="entry name" value="His_Phos_1"/>
    <property type="match status" value="1"/>
</dbReference>
<protein>
    <submittedName>
        <fullName evidence="1">Histidine phosphatase family protein</fullName>
    </submittedName>
</protein>
<dbReference type="SUPFAM" id="SSF53254">
    <property type="entry name" value="Phosphoglycerate mutase-like"/>
    <property type="match status" value="1"/>
</dbReference>
<dbReference type="Gene3D" id="3.40.50.1240">
    <property type="entry name" value="Phosphoglycerate mutase-like"/>
    <property type="match status" value="1"/>
</dbReference>
<dbReference type="RefSeq" id="WP_377069568.1">
    <property type="nucleotide sequence ID" value="NZ_JBHMEC010000015.1"/>
</dbReference>
<accession>A0ABV5I034</accession>
<reference evidence="1 2" key="1">
    <citation type="submission" date="2024-09" db="EMBL/GenBank/DDBJ databases">
        <authorList>
            <person name="Sun Q."/>
            <person name="Mori K."/>
        </authorList>
    </citation>
    <scope>NUCLEOTIDE SEQUENCE [LARGE SCALE GENOMIC DNA]</scope>
    <source>
        <strain evidence="1 2">CECT 9424</strain>
    </source>
</reference>
<comment type="caution">
    <text evidence="1">The sequence shown here is derived from an EMBL/GenBank/DDBJ whole genome shotgun (WGS) entry which is preliminary data.</text>
</comment>
<dbReference type="InterPro" id="IPR050275">
    <property type="entry name" value="PGM_Phosphatase"/>
</dbReference>
<keyword evidence="2" id="KW-1185">Reference proteome</keyword>
<evidence type="ECO:0000313" key="1">
    <source>
        <dbReference type="EMBL" id="MFB9150047.1"/>
    </source>
</evidence>
<proteinExistence type="predicted"/>
<dbReference type="Proteomes" id="UP001589670">
    <property type="component" value="Unassembled WGS sequence"/>
</dbReference>
<evidence type="ECO:0000313" key="2">
    <source>
        <dbReference type="Proteomes" id="UP001589670"/>
    </source>
</evidence>
<dbReference type="PANTHER" id="PTHR48100:SF1">
    <property type="entry name" value="HISTIDINE PHOSPHATASE FAMILY PROTEIN-RELATED"/>
    <property type="match status" value="1"/>
</dbReference>
<dbReference type="PANTHER" id="PTHR48100">
    <property type="entry name" value="BROAD-SPECIFICITY PHOSPHATASE YOR283W-RELATED"/>
    <property type="match status" value="1"/>
</dbReference>
<dbReference type="SMART" id="SM00855">
    <property type="entry name" value="PGAM"/>
    <property type="match status" value="1"/>
</dbReference>
<gene>
    <name evidence="1" type="ORF">ACFFU4_09840</name>
</gene>
<organism evidence="1 2">
    <name type="scientific">Roseovarius ramblicola</name>
    <dbReference type="NCBI Taxonomy" id="2022336"/>
    <lineage>
        <taxon>Bacteria</taxon>
        <taxon>Pseudomonadati</taxon>
        <taxon>Pseudomonadota</taxon>
        <taxon>Alphaproteobacteria</taxon>
        <taxon>Rhodobacterales</taxon>
        <taxon>Roseobacteraceae</taxon>
        <taxon>Roseovarius</taxon>
    </lineage>
</organism>
<name>A0ABV5I034_9RHOB</name>
<dbReference type="CDD" id="cd07067">
    <property type="entry name" value="HP_PGM_like"/>
    <property type="match status" value="1"/>
</dbReference>
<dbReference type="InterPro" id="IPR013078">
    <property type="entry name" value="His_Pase_superF_clade-1"/>
</dbReference>